<reference evidence="3 4" key="1">
    <citation type="journal article" date="2020" name="Nature">
        <title>Isolation of an archaeon at the prokaryote-eukaryote interface.</title>
        <authorList>
            <person name="Imachi H."/>
            <person name="Nobu M.K."/>
            <person name="Nakahara N."/>
            <person name="Morono Y."/>
            <person name="Ogawara M."/>
            <person name="Takaki Y."/>
            <person name="Takano Y."/>
            <person name="Uematsu K."/>
            <person name="Ikuta T."/>
            <person name="Ito M."/>
            <person name="Matsui Y."/>
            <person name="Miyazaki M."/>
            <person name="Murata K."/>
            <person name="Saito Y."/>
            <person name="Sakai S."/>
            <person name="Song C."/>
            <person name="Tasumi E."/>
            <person name="Yamanaka Y."/>
            <person name="Yamaguchi T."/>
            <person name="Kamagata Y."/>
            <person name="Tamaki H."/>
            <person name="Takai K."/>
        </authorList>
    </citation>
    <scope>NUCLEOTIDE SEQUENCE [LARGE SCALE GENOMIC DNA]</scope>
    <source>
        <strain evidence="3 4">MK-D1</strain>
    </source>
</reference>
<dbReference type="InterPro" id="IPR036388">
    <property type="entry name" value="WH-like_DNA-bd_sf"/>
</dbReference>
<dbReference type="InterPro" id="IPR011991">
    <property type="entry name" value="ArsR-like_HTH"/>
</dbReference>
<dbReference type="OrthoDB" id="28610at2157"/>
<proteinExistence type="predicted"/>
<accession>A0A5B9DED3</accession>
<organism evidence="3 4">
    <name type="scientific">Promethearchaeum syntrophicum</name>
    <dbReference type="NCBI Taxonomy" id="2594042"/>
    <lineage>
        <taxon>Archaea</taxon>
        <taxon>Promethearchaeati</taxon>
        <taxon>Promethearchaeota</taxon>
        <taxon>Promethearchaeia</taxon>
        <taxon>Promethearchaeales</taxon>
        <taxon>Promethearchaeaceae</taxon>
        <taxon>Promethearchaeum</taxon>
    </lineage>
</organism>
<evidence type="ECO:0000259" key="2">
    <source>
        <dbReference type="SMART" id="SM00418"/>
    </source>
</evidence>
<feature type="domain" description="HTH arsR-type" evidence="2">
    <location>
        <begin position="282"/>
        <end position="359"/>
    </location>
</feature>
<dbReference type="AlphaFoldDB" id="A0A5B9DED3"/>
<name>A0A5B9DED3_9ARCH</name>
<dbReference type="GO" id="GO:0003700">
    <property type="term" value="F:DNA-binding transcription factor activity"/>
    <property type="evidence" value="ECO:0007669"/>
    <property type="project" value="InterPro"/>
</dbReference>
<dbReference type="Proteomes" id="UP000321408">
    <property type="component" value="Chromosome"/>
</dbReference>
<feature type="transmembrane region" description="Helical" evidence="1">
    <location>
        <begin position="235"/>
        <end position="257"/>
    </location>
</feature>
<keyword evidence="1" id="KW-1133">Transmembrane helix</keyword>
<evidence type="ECO:0000313" key="3">
    <source>
        <dbReference type="EMBL" id="QEE17106.1"/>
    </source>
</evidence>
<dbReference type="InterPro" id="IPR001845">
    <property type="entry name" value="HTH_ArsR_DNA-bd_dom"/>
</dbReference>
<sequence>MGKKIKYSTIFTVISLFLIFISFNSELSYSLAQGSGPQHRIESQSPTDGMKPYIFENNIQVNLSTTANTTIDLEIEEGIANRFVGININASTPIEISFKARRNFDVSPGKKMNWHKKSVITPIASNFFATPNLGESPTEEYDVEYSYETFYQIDIEGEINTIEIFTSINPALGVAKSDSSSLGWAIFNNETQSWEILTTDSESDMMTTTFDQNEIFNDQLILTVVNFSPIVSGSFFTSPLGISLIVVALITAIFGLIMTNTEYRDYLLNRIMHINTAPHRLTIEQVLENENRDKIISLILEQPGVHFNEILREIDISAGTLVWHLDILETFKVIQKQRIGQYLVYYPYTVRNPISKLDLKLRKSRTTLEILQLINDNPGIYQNQIAHRMDLDHKTVKYHIDKLIESELILAKKKGRKNLFYPHGNFQI</sequence>
<dbReference type="EMBL" id="CP042905">
    <property type="protein sequence ID" value="QEE17106.1"/>
    <property type="molecule type" value="Genomic_DNA"/>
</dbReference>
<evidence type="ECO:0000313" key="4">
    <source>
        <dbReference type="Proteomes" id="UP000321408"/>
    </source>
</evidence>
<keyword evidence="1" id="KW-0472">Membrane</keyword>
<dbReference type="CDD" id="cd00090">
    <property type="entry name" value="HTH_ARSR"/>
    <property type="match status" value="2"/>
</dbReference>
<dbReference type="RefSeq" id="WP_147664023.1">
    <property type="nucleotide sequence ID" value="NZ_CP042905.2"/>
</dbReference>
<dbReference type="GeneID" id="41330916"/>
<dbReference type="Gene3D" id="1.10.10.10">
    <property type="entry name" value="Winged helix-like DNA-binding domain superfamily/Winged helix DNA-binding domain"/>
    <property type="match status" value="2"/>
</dbReference>
<dbReference type="Pfam" id="PF13412">
    <property type="entry name" value="HTH_24"/>
    <property type="match status" value="1"/>
</dbReference>
<dbReference type="Pfam" id="PF24266">
    <property type="entry name" value="HTH_HVO_0163_N"/>
    <property type="match status" value="1"/>
</dbReference>
<protein>
    <submittedName>
        <fullName evidence="3">Winged helix-turn-helix transcriptional regulator</fullName>
    </submittedName>
</protein>
<evidence type="ECO:0000256" key="1">
    <source>
        <dbReference type="SAM" id="Phobius"/>
    </source>
</evidence>
<dbReference type="InterPro" id="IPR056504">
    <property type="entry name" value="HTH_HVO_0163_N"/>
</dbReference>
<dbReference type="SMART" id="SM00418">
    <property type="entry name" value="HTH_ARSR"/>
    <property type="match status" value="1"/>
</dbReference>
<dbReference type="KEGG" id="psyt:DSAG12_02938"/>
<dbReference type="PANTHER" id="PTHR36216">
    <property type="entry name" value="TRANSCRIPTIONAL REGULATOR, TRMB"/>
    <property type="match status" value="1"/>
</dbReference>
<dbReference type="InterPro" id="IPR036390">
    <property type="entry name" value="WH_DNA-bd_sf"/>
</dbReference>
<gene>
    <name evidence="3" type="ORF">DSAG12_02938</name>
</gene>
<reference evidence="3 4" key="2">
    <citation type="journal article" date="2024" name="Int. J. Syst. Evol. Microbiol.">
        <title>Promethearchaeum syntrophicum gen. nov., sp. nov., an anaerobic, obligately syntrophic archaeon, the first isolate of the lineage 'Asgard' archaea, and proposal of the new archaeal phylum Promethearchaeota phyl. nov. and kingdom Promethearchaeati regn. nov.</title>
        <authorList>
            <person name="Imachi H."/>
            <person name="Nobu M.K."/>
            <person name="Kato S."/>
            <person name="Takaki Y."/>
            <person name="Miyazaki M."/>
            <person name="Miyata M."/>
            <person name="Ogawara M."/>
            <person name="Saito Y."/>
            <person name="Sakai S."/>
            <person name="Tahara Y.O."/>
            <person name="Takano Y."/>
            <person name="Tasumi E."/>
            <person name="Uematsu K."/>
            <person name="Yoshimura T."/>
            <person name="Itoh T."/>
            <person name="Ohkuma M."/>
            <person name="Takai K."/>
        </authorList>
    </citation>
    <scope>NUCLEOTIDE SEQUENCE [LARGE SCALE GENOMIC DNA]</scope>
    <source>
        <strain evidence="3 4">MK-D1</strain>
    </source>
</reference>
<keyword evidence="1" id="KW-0812">Transmembrane</keyword>
<dbReference type="SUPFAM" id="SSF46785">
    <property type="entry name" value="Winged helix' DNA-binding domain"/>
    <property type="match status" value="2"/>
</dbReference>
<dbReference type="PANTHER" id="PTHR36216:SF1">
    <property type="entry name" value="HTH ARSR-TYPE DOMAIN-CONTAINING PROTEIN"/>
    <property type="match status" value="1"/>
</dbReference>
<keyword evidence="4" id="KW-1185">Reference proteome</keyword>